<evidence type="ECO:0000313" key="4">
    <source>
        <dbReference type="Proteomes" id="UP001369815"/>
    </source>
</evidence>
<reference evidence="3 4" key="1">
    <citation type="journal article" date="2024" name="Front Chem Biol">
        <title>Unveiling the potential of Daldinia eschscholtzii MFLUCC 19-0629 through bioactivity and bioinformatics studies for enhanced sustainable agriculture production.</title>
        <authorList>
            <person name="Brooks S."/>
            <person name="Weaver J.A."/>
            <person name="Klomchit A."/>
            <person name="Alharthi S.A."/>
            <person name="Onlamun T."/>
            <person name="Nurani R."/>
            <person name="Vong T.K."/>
            <person name="Alberti F."/>
            <person name="Greco C."/>
        </authorList>
    </citation>
    <scope>NUCLEOTIDE SEQUENCE [LARGE SCALE GENOMIC DNA]</scope>
    <source>
        <strain evidence="3">MFLUCC 19-0629</strain>
    </source>
</reference>
<keyword evidence="4" id="KW-1185">Reference proteome</keyword>
<dbReference type="InterPro" id="IPR036928">
    <property type="entry name" value="AS_sf"/>
</dbReference>
<evidence type="ECO:0000256" key="1">
    <source>
        <dbReference type="ARBA" id="ARBA00009199"/>
    </source>
</evidence>
<feature type="domain" description="Amidase" evidence="2">
    <location>
        <begin position="150"/>
        <end position="562"/>
    </location>
</feature>
<dbReference type="Proteomes" id="UP001369815">
    <property type="component" value="Unassembled WGS sequence"/>
</dbReference>
<comment type="caution">
    <text evidence="3">The sequence shown here is derived from an EMBL/GenBank/DDBJ whole genome shotgun (WGS) entry which is preliminary data.</text>
</comment>
<gene>
    <name evidence="3" type="ORF">Daesc_003519</name>
</gene>
<dbReference type="InterPro" id="IPR023631">
    <property type="entry name" value="Amidase_dom"/>
</dbReference>
<dbReference type="Pfam" id="PF01425">
    <property type="entry name" value="Amidase"/>
    <property type="match status" value="1"/>
</dbReference>
<dbReference type="PROSITE" id="PS00571">
    <property type="entry name" value="AMIDASES"/>
    <property type="match status" value="1"/>
</dbReference>
<dbReference type="PANTHER" id="PTHR11895:SF67">
    <property type="entry name" value="AMIDASE DOMAIN-CONTAINING PROTEIN"/>
    <property type="match status" value="1"/>
</dbReference>
<dbReference type="SUPFAM" id="SSF75304">
    <property type="entry name" value="Amidase signature (AS) enzymes"/>
    <property type="match status" value="1"/>
</dbReference>
<proteinExistence type="inferred from homology"/>
<dbReference type="Gene3D" id="3.90.1300.10">
    <property type="entry name" value="Amidase signature (AS) domain"/>
    <property type="match status" value="1"/>
</dbReference>
<comment type="similarity">
    <text evidence="1">Belongs to the amidase family.</text>
</comment>
<protein>
    <recommendedName>
        <fullName evidence="2">Amidase domain-containing protein</fullName>
    </recommendedName>
</protein>
<evidence type="ECO:0000313" key="3">
    <source>
        <dbReference type="EMBL" id="KAK6955874.1"/>
    </source>
</evidence>
<sequence>MASSQRFSGYPLAKEGPNTAYVPTQDKNPPLRGWSLVIAAKLVNYFPSVAKATWENAKFGCVKDIPGLDKYDWRLQPIVTPLIADGVVQSKAEITPDLYERHPDDLGGRFYSAADYHELFKSGKLTPLQVAKAILPLITRGQNPPAKYESAWSVTKEDLVLEAAKKSTERYAAGEPLSVLDGVPIGIKDDTDVEGYISHMGRPFDASDPFFKPATRTIWPVAQLVAAGAIVIGKQVMHELGSDVSGCNPKWGTPINWNNKSYYPGGSSSGGGSAISSGLVPISIGTDAGGSIRVPASFNGAYGLKPTLHRTHTMKSAICVIGPLAATAKDLAIAYRLMTAPNPEDPIQSAFALSIPPSPSAKKTIGIYRDWFDQASPSVLDATRKAIAYFKDKLGYEVVDIIIPYIQEGQYAHSAWALTEGIDHHTSHAPDRTRPLAGLNSCNQLLMAVGSCTSGTDMIKYGQLRGLLMEHLAFLWKKYPDMLIVTPTVPEAGWPIHPGDQAYGFSDGNVTIRNMMYIWLANSTGCPAVTAPVGYADAEQGEGKLPVGLMAMGEWGAEEQLLAWAKEAEAYVNEAYEGGRYRPQEWADVVKIAGTVE</sequence>
<name>A0AAX6MTQ3_9PEZI</name>
<organism evidence="3 4">
    <name type="scientific">Daldinia eschscholtzii</name>
    <dbReference type="NCBI Taxonomy" id="292717"/>
    <lineage>
        <taxon>Eukaryota</taxon>
        <taxon>Fungi</taxon>
        <taxon>Dikarya</taxon>
        <taxon>Ascomycota</taxon>
        <taxon>Pezizomycotina</taxon>
        <taxon>Sordariomycetes</taxon>
        <taxon>Xylariomycetidae</taxon>
        <taxon>Xylariales</taxon>
        <taxon>Hypoxylaceae</taxon>
        <taxon>Daldinia</taxon>
    </lineage>
</organism>
<dbReference type="PANTHER" id="PTHR11895">
    <property type="entry name" value="TRANSAMIDASE"/>
    <property type="match status" value="1"/>
</dbReference>
<dbReference type="EMBL" id="JBANMG010000003">
    <property type="protein sequence ID" value="KAK6955874.1"/>
    <property type="molecule type" value="Genomic_DNA"/>
</dbReference>
<dbReference type="AlphaFoldDB" id="A0AAX6MTQ3"/>
<accession>A0AAX6MTQ3</accession>
<dbReference type="InterPro" id="IPR000120">
    <property type="entry name" value="Amidase"/>
</dbReference>
<evidence type="ECO:0000259" key="2">
    <source>
        <dbReference type="Pfam" id="PF01425"/>
    </source>
</evidence>
<dbReference type="InterPro" id="IPR020556">
    <property type="entry name" value="Amidase_CS"/>
</dbReference>
<dbReference type="GO" id="GO:0003824">
    <property type="term" value="F:catalytic activity"/>
    <property type="evidence" value="ECO:0007669"/>
    <property type="project" value="InterPro"/>
</dbReference>